<feature type="short sequence motif" description="'HIGH' region" evidence="16">
    <location>
        <begin position="12"/>
        <end position="22"/>
    </location>
</feature>
<dbReference type="InterPro" id="IPR012340">
    <property type="entry name" value="NA-bd_OB-fold"/>
</dbReference>
<dbReference type="InterPro" id="IPR002547">
    <property type="entry name" value="tRNA-bd_dom"/>
</dbReference>
<dbReference type="Gene3D" id="1.10.730.10">
    <property type="entry name" value="Isoleucyl-tRNA Synthetase, Domain 1"/>
    <property type="match status" value="1"/>
</dbReference>
<dbReference type="HAMAP" id="MF_00098">
    <property type="entry name" value="Met_tRNA_synth_type1"/>
    <property type="match status" value="1"/>
</dbReference>
<keyword evidence="5 16" id="KW-0963">Cytoplasm</keyword>
<keyword evidence="7 16" id="KW-0436">Ligase</keyword>
<evidence type="ECO:0000256" key="8">
    <source>
        <dbReference type="ARBA" id="ARBA00022723"/>
    </source>
</evidence>
<dbReference type="Gene3D" id="3.40.50.620">
    <property type="entry name" value="HUPs"/>
    <property type="match status" value="1"/>
</dbReference>
<dbReference type="RefSeq" id="WP_200257981.1">
    <property type="nucleotide sequence ID" value="NZ_NRSH01000054.1"/>
</dbReference>
<reference evidence="18 19" key="1">
    <citation type="journal article" date="2020" name="Microorganisms">
        <title>Osmotic Adaptation and Compatible Solute Biosynthesis of Phototrophic Bacteria as Revealed from Genome Analyses.</title>
        <authorList>
            <person name="Imhoff J.F."/>
            <person name="Rahn T."/>
            <person name="Kunzel S."/>
            <person name="Keller A."/>
            <person name="Neulinger S.C."/>
        </authorList>
    </citation>
    <scope>NUCLEOTIDE SEQUENCE [LARGE SCALE GENOMIC DNA]</scope>
    <source>
        <strain evidence="18 19">DSM 15116</strain>
    </source>
</reference>
<sequence>MARRILVTSALPYANGPIHLGHLVEYIQTDIWARFQRLRGNECYYVCADDAHGTPIMLKAREQGVEPEQLIERMAEHHRQDFADFLIGFDCYHSTHSAENQHYAELIYRRLEDGGYIERHTIEQLYDPSEGIFLPDRYIKGTCPRCGAAEQYGDSCEACSATYTPAELVGPVSVISGERPVTRQSEHYFFRLRDFEAMLRDWAHGGHLQPEVANKLDEWFEAGLRDWDISRDAPYFGFRIPGTEAKYFYVWLDAPIGYMASFRRLADERGLEFDAFWGAEAAGQSELYHFIGKDIAYFHTLFWPAMLHGAGFRTPDAVFCHGFMTVNGQKMSKSRGTFITARTYLEHLDAESLRYYIAAKLGPGVEDIDLSFDDFVQRVNADVVGKLVNIASRCAGFITKRFEGRLAPRLSAPELFREFTAQSERIAELYEGRDYARAVRELMDLADRANQYIDAEKPWELAKDPERAAAVQEICTVGLNLFRVLIVYIKPIMPQLAADAEAFLNIPDQEWGDAQAPLLDHPIHRFKPLKTRIDPQQVEAVVEASKETLGGDTQGEHPMPEQTGGRLAEDPIDPQIAIDDFAKLDLRVAEIRHAETVEGADKLLRLELDLGGETRQVFAGIRQAYAPEALIGRRVACLANLKPRKMRFGVSEGMVLATGSGGEALWLLSPDDGAEPGMRIR</sequence>
<feature type="binding site" evidence="16">
    <location>
        <position position="156"/>
    </location>
    <ligand>
        <name>Zn(2+)</name>
        <dbReference type="ChEBI" id="CHEBI:29105"/>
    </ligand>
</feature>
<comment type="cofactor">
    <cofactor evidence="16">
        <name>Zn(2+)</name>
        <dbReference type="ChEBI" id="CHEBI:29105"/>
    </cofactor>
    <text evidence="16">Binds 1 zinc ion per subunit.</text>
</comment>
<evidence type="ECO:0000256" key="6">
    <source>
        <dbReference type="ARBA" id="ARBA00022555"/>
    </source>
</evidence>
<dbReference type="PROSITE" id="PS50886">
    <property type="entry name" value="TRBD"/>
    <property type="match status" value="1"/>
</dbReference>
<feature type="domain" description="TRNA-binding" evidence="17">
    <location>
        <begin position="580"/>
        <end position="681"/>
    </location>
</feature>
<feature type="short sequence motif" description="'KMSKS' region" evidence="16">
    <location>
        <begin position="330"/>
        <end position="334"/>
    </location>
</feature>
<evidence type="ECO:0000256" key="3">
    <source>
        <dbReference type="ARBA" id="ARBA00008258"/>
    </source>
</evidence>
<keyword evidence="8 16" id="KW-0479">Metal-binding</keyword>
<dbReference type="InterPro" id="IPR015413">
    <property type="entry name" value="Methionyl/Leucyl_tRNA_Synth"/>
</dbReference>
<evidence type="ECO:0000256" key="9">
    <source>
        <dbReference type="ARBA" id="ARBA00022741"/>
    </source>
</evidence>
<dbReference type="SUPFAM" id="SSF47323">
    <property type="entry name" value="Anticodon-binding domain of a subclass of class I aminoacyl-tRNA synthetases"/>
    <property type="match status" value="1"/>
</dbReference>
<dbReference type="CDD" id="cd00814">
    <property type="entry name" value="MetRS_core"/>
    <property type="match status" value="1"/>
</dbReference>
<keyword evidence="10 16" id="KW-0862">Zinc</keyword>
<feature type="binding site" evidence="16">
    <location>
        <position position="146"/>
    </location>
    <ligand>
        <name>Zn(2+)</name>
        <dbReference type="ChEBI" id="CHEBI:29105"/>
    </ligand>
</feature>
<feature type="binding site" evidence="16">
    <location>
        <position position="143"/>
    </location>
    <ligand>
        <name>Zn(2+)</name>
        <dbReference type="ChEBI" id="CHEBI:29105"/>
    </ligand>
</feature>
<dbReference type="InterPro" id="IPR014758">
    <property type="entry name" value="Met-tRNA_synth"/>
</dbReference>
<dbReference type="InterPro" id="IPR041872">
    <property type="entry name" value="Anticodon_Met"/>
</dbReference>
<evidence type="ECO:0000256" key="11">
    <source>
        <dbReference type="ARBA" id="ARBA00022840"/>
    </source>
</evidence>
<dbReference type="GO" id="GO:0004825">
    <property type="term" value="F:methionine-tRNA ligase activity"/>
    <property type="evidence" value="ECO:0007669"/>
    <property type="project" value="UniProtKB-EC"/>
</dbReference>
<dbReference type="CDD" id="cd02800">
    <property type="entry name" value="tRNA_bind_EcMetRS_like"/>
    <property type="match status" value="1"/>
</dbReference>
<comment type="similarity">
    <text evidence="3 16">Belongs to the class-I aminoacyl-tRNA synthetase family. MetG type 1 subfamily.</text>
</comment>
<name>A0ABS1E4F1_9GAMM</name>
<evidence type="ECO:0000313" key="19">
    <source>
        <dbReference type="Proteomes" id="UP000738126"/>
    </source>
</evidence>
<feature type="binding site" evidence="16">
    <location>
        <position position="333"/>
    </location>
    <ligand>
        <name>ATP</name>
        <dbReference type="ChEBI" id="CHEBI:30616"/>
    </ligand>
</feature>
<evidence type="ECO:0000256" key="14">
    <source>
        <dbReference type="ARBA" id="ARBA00023146"/>
    </source>
</evidence>
<dbReference type="Gene3D" id="2.40.50.140">
    <property type="entry name" value="Nucleic acid-binding proteins"/>
    <property type="match status" value="1"/>
</dbReference>
<comment type="catalytic activity">
    <reaction evidence="15 16">
        <text>tRNA(Met) + L-methionine + ATP = L-methionyl-tRNA(Met) + AMP + diphosphate</text>
        <dbReference type="Rhea" id="RHEA:13481"/>
        <dbReference type="Rhea" id="RHEA-COMP:9667"/>
        <dbReference type="Rhea" id="RHEA-COMP:9698"/>
        <dbReference type="ChEBI" id="CHEBI:30616"/>
        <dbReference type="ChEBI" id="CHEBI:33019"/>
        <dbReference type="ChEBI" id="CHEBI:57844"/>
        <dbReference type="ChEBI" id="CHEBI:78442"/>
        <dbReference type="ChEBI" id="CHEBI:78530"/>
        <dbReference type="ChEBI" id="CHEBI:456215"/>
        <dbReference type="EC" id="6.1.1.10"/>
    </reaction>
</comment>
<keyword evidence="9 16" id="KW-0547">Nucleotide-binding</keyword>
<dbReference type="InterPro" id="IPR004495">
    <property type="entry name" value="Met-tRNA-synth_bsu_C"/>
</dbReference>
<dbReference type="SUPFAM" id="SSF52374">
    <property type="entry name" value="Nucleotidylyl transferase"/>
    <property type="match status" value="1"/>
</dbReference>
<dbReference type="Pfam" id="PF09334">
    <property type="entry name" value="tRNA-synt_1g"/>
    <property type="match status" value="1"/>
</dbReference>
<dbReference type="InterPro" id="IPR033911">
    <property type="entry name" value="MetRS_core"/>
</dbReference>
<evidence type="ECO:0000256" key="13">
    <source>
        <dbReference type="ARBA" id="ARBA00022917"/>
    </source>
</evidence>
<keyword evidence="12 16" id="KW-0694">RNA-binding</keyword>
<dbReference type="InterPro" id="IPR029038">
    <property type="entry name" value="MetRS_Zn"/>
</dbReference>
<dbReference type="SUPFAM" id="SSF50249">
    <property type="entry name" value="Nucleic acid-binding proteins"/>
    <property type="match status" value="1"/>
</dbReference>
<dbReference type="PROSITE" id="PS00178">
    <property type="entry name" value="AA_TRNA_LIGASE_I"/>
    <property type="match status" value="1"/>
</dbReference>
<dbReference type="InterPro" id="IPR014729">
    <property type="entry name" value="Rossmann-like_a/b/a_fold"/>
</dbReference>
<dbReference type="PANTHER" id="PTHR45765:SF1">
    <property type="entry name" value="METHIONINE--TRNA LIGASE, CYTOPLASMIC"/>
    <property type="match status" value="1"/>
</dbReference>
<dbReference type="NCBIfam" id="TIGR00399">
    <property type="entry name" value="metG_C_term"/>
    <property type="match status" value="1"/>
</dbReference>
<dbReference type="EMBL" id="NRSH01000054">
    <property type="protein sequence ID" value="MBK1726618.1"/>
    <property type="molecule type" value="Genomic_DNA"/>
</dbReference>
<dbReference type="NCBIfam" id="NF001100">
    <property type="entry name" value="PRK00133.1"/>
    <property type="match status" value="1"/>
</dbReference>
<protein>
    <recommendedName>
        <fullName evidence="16">Methionine--tRNA ligase</fullName>
        <ecNumber evidence="16">6.1.1.10</ecNumber>
    </recommendedName>
    <alternativeName>
        <fullName evidence="16">Methionyl-tRNA synthetase</fullName>
        <shortName evidence="16">MetRS</shortName>
    </alternativeName>
</protein>
<dbReference type="SUPFAM" id="SSF57770">
    <property type="entry name" value="Methionyl-tRNA synthetase (MetRS), Zn-domain"/>
    <property type="match status" value="1"/>
</dbReference>
<evidence type="ECO:0000256" key="16">
    <source>
        <dbReference type="HAMAP-Rule" id="MF_00098"/>
    </source>
</evidence>
<dbReference type="NCBIfam" id="TIGR00398">
    <property type="entry name" value="metG"/>
    <property type="match status" value="1"/>
</dbReference>
<dbReference type="Proteomes" id="UP000738126">
    <property type="component" value="Unassembled WGS sequence"/>
</dbReference>
<dbReference type="InterPro" id="IPR023458">
    <property type="entry name" value="Met-tRNA_ligase_1"/>
</dbReference>
<keyword evidence="6 16" id="KW-0820">tRNA-binding</keyword>
<keyword evidence="13 16" id="KW-0648">Protein biosynthesis</keyword>
<evidence type="ECO:0000256" key="15">
    <source>
        <dbReference type="ARBA" id="ARBA00047364"/>
    </source>
</evidence>
<comment type="function">
    <text evidence="1 16">Is required not only for elongation of protein synthesis but also for the initiation of all mRNA translation through initiator tRNA(fMet) aminoacylation.</text>
</comment>
<evidence type="ECO:0000256" key="1">
    <source>
        <dbReference type="ARBA" id="ARBA00003314"/>
    </source>
</evidence>
<evidence type="ECO:0000256" key="2">
    <source>
        <dbReference type="ARBA" id="ARBA00004496"/>
    </source>
</evidence>
<evidence type="ECO:0000259" key="17">
    <source>
        <dbReference type="PROSITE" id="PS50886"/>
    </source>
</evidence>
<evidence type="ECO:0000256" key="5">
    <source>
        <dbReference type="ARBA" id="ARBA00022490"/>
    </source>
</evidence>
<dbReference type="PANTHER" id="PTHR45765">
    <property type="entry name" value="METHIONINE--TRNA LIGASE"/>
    <property type="match status" value="1"/>
</dbReference>
<dbReference type="CDD" id="cd07957">
    <property type="entry name" value="Anticodon_Ia_Met"/>
    <property type="match status" value="1"/>
</dbReference>
<dbReference type="InterPro" id="IPR001412">
    <property type="entry name" value="aa-tRNA-synth_I_CS"/>
</dbReference>
<organism evidence="18 19">
    <name type="scientific">Halorhodospira neutriphila</name>
    <dbReference type="NCBI Taxonomy" id="168379"/>
    <lineage>
        <taxon>Bacteria</taxon>
        <taxon>Pseudomonadati</taxon>
        <taxon>Pseudomonadota</taxon>
        <taxon>Gammaproteobacteria</taxon>
        <taxon>Chromatiales</taxon>
        <taxon>Ectothiorhodospiraceae</taxon>
        <taxon>Halorhodospira</taxon>
    </lineage>
</organism>
<evidence type="ECO:0000256" key="10">
    <source>
        <dbReference type="ARBA" id="ARBA00022833"/>
    </source>
</evidence>
<dbReference type="Pfam" id="PF01588">
    <property type="entry name" value="tRNA_bind"/>
    <property type="match status" value="1"/>
</dbReference>
<gene>
    <name evidence="16 18" type="primary">metG</name>
    <name evidence="18" type="ORF">CKO13_06180</name>
</gene>
<proteinExistence type="inferred from homology"/>
<accession>A0ABS1E4F1</accession>
<keyword evidence="14 16" id="KW-0030">Aminoacyl-tRNA synthetase</keyword>
<keyword evidence="19" id="KW-1185">Reference proteome</keyword>
<evidence type="ECO:0000256" key="12">
    <source>
        <dbReference type="ARBA" id="ARBA00022884"/>
    </source>
</evidence>
<comment type="caution">
    <text evidence="18">The sequence shown here is derived from an EMBL/GenBank/DDBJ whole genome shotgun (WGS) entry which is preliminary data.</text>
</comment>
<keyword evidence="11 16" id="KW-0067">ATP-binding</keyword>
<dbReference type="InterPro" id="IPR009080">
    <property type="entry name" value="tRNAsynth_Ia_anticodon-bd"/>
</dbReference>
<comment type="subcellular location">
    <subcellularLocation>
        <location evidence="2 16">Cytoplasm</location>
    </subcellularLocation>
</comment>
<comment type="subunit">
    <text evidence="4 16">Homodimer.</text>
</comment>
<evidence type="ECO:0000313" key="18">
    <source>
        <dbReference type="EMBL" id="MBK1726618.1"/>
    </source>
</evidence>
<evidence type="ECO:0000256" key="7">
    <source>
        <dbReference type="ARBA" id="ARBA00022598"/>
    </source>
</evidence>
<dbReference type="Gene3D" id="2.20.28.20">
    <property type="entry name" value="Methionyl-tRNA synthetase, Zn-domain"/>
    <property type="match status" value="1"/>
</dbReference>
<dbReference type="PRINTS" id="PR01041">
    <property type="entry name" value="TRNASYNTHMET"/>
</dbReference>
<feature type="binding site" evidence="16">
    <location>
        <position position="159"/>
    </location>
    <ligand>
        <name>Zn(2+)</name>
        <dbReference type="ChEBI" id="CHEBI:29105"/>
    </ligand>
</feature>
<dbReference type="EC" id="6.1.1.10" evidence="16"/>
<evidence type="ECO:0000256" key="4">
    <source>
        <dbReference type="ARBA" id="ARBA00011738"/>
    </source>
</evidence>
<dbReference type="Pfam" id="PF19303">
    <property type="entry name" value="Anticodon_3"/>
    <property type="match status" value="1"/>
</dbReference>